<evidence type="ECO:0000256" key="9">
    <source>
        <dbReference type="ARBA" id="ARBA00023136"/>
    </source>
</evidence>
<dbReference type="OrthoDB" id="501320at2"/>
<dbReference type="PANTHER" id="PTHR43553">
    <property type="entry name" value="HEAVY METAL TRANSPORTER"/>
    <property type="match status" value="1"/>
</dbReference>
<keyword evidence="8" id="KW-1278">Translocase</keyword>
<dbReference type="InterPro" id="IPR003593">
    <property type="entry name" value="AAA+_ATPase"/>
</dbReference>
<dbReference type="PROSITE" id="PS50893">
    <property type="entry name" value="ABC_TRANSPORTER_2"/>
    <property type="match status" value="2"/>
</dbReference>
<dbReference type="InterPro" id="IPR022216">
    <property type="entry name" value="ABC_Co_transporter"/>
</dbReference>
<comment type="subcellular location">
    <subcellularLocation>
        <location evidence="1">Cell membrane</location>
        <topology evidence="1">Peripheral membrane protein</topology>
    </subcellularLocation>
</comment>
<feature type="domain" description="ABC transporter" evidence="11">
    <location>
        <begin position="5"/>
        <end position="246"/>
    </location>
</feature>
<reference evidence="13" key="1">
    <citation type="submission" date="2016-08" db="EMBL/GenBank/DDBJ databases">
        <authorList>
            <person name="Varghese N."/>
            <person name="Submissions Spin"/>
        </authorList>
    </citation>
    <scope>NUCLEOTIDE SEQUENCE [LARGE SCALE GENOMIC DNA]</scope>
    <source>
        <strain evidence="13">R-53094</strain>
    </source>
</reference>
<keyword evidence="9" id="KW-0472">Membrane</keyword>
<evidence type="ECO:0000256" key="4">
    <source>
        <dbReference type="ARBA" id="ARBA00022475"/>
    </source>
</evidence>
<dbReference type="STRING" id="1505725.GA0061074_102117"/>
<dbReference type="EMBL" id="FMAO01000002">
    <property type="protein sequence ID" value="SCB83941.1"/>
    <property type="molecule type" value="Genomic_DNA"/>
</dbReference>
<protein>
    <submittedName>
        <fullName evidence="12">Energy-coupling factor transport system ATP-binding protein</fullName>
    </submittedName>
</protein>
<dbReference type="GO" id="GO:0043190">
    <property type="term" value="C:ATP-binding cassette (ABC) transporter complex"/>
    <property type="evidence" value="ECO:0007669"/>
    <property type="project" value="TreeGrafter"/>
</dbReference>
<dbReference type="InterPro" id="IPR003439">
    <property type="entry name" value="ABC_transporter-like_ATP-bd"/>
</dbReference>
<feature type="domain" description="ABC transporter" evidence="11">
    <location>
        <begin position="303"/>
        <end position="537"/>
    </location>
</feature>
<accession>A0A1C3ZNQ0</accession>
<dbReference type="GO" id="GO:0042626">
    <property type="term" value="F:ATPase-coupled transmembrane transporter activity"/>
    <property type="evidence" value="ECO:0007669"/>
    <property type="project" value="TreeGrafter"/>
</dbReference>
<keyword evidence="4" id="KW-1003">Cell membrane</keyword>
<dbReference type="SMART" id="SM00382">
    <property type="entry name" value="AAA"/>
    <property type="match status" value="2"/>
</dbReference>
<dbReference type="Gene3D" id="3.40.50.300">
    <property type="entry name" value="P-loop containing nucleotide triphosphate hydrolases"/>
    <property type="match status" value="2"/>
</dbReference>
<dbReference type="FunFam" id="3.40.50.300:FF:000224">
    <property type="entry name" value="Energy-coupling factor transporter ATP-binding protein EcfA"/>
    <property type="match status" value="1"/>
</dbReference>
<dbReference type="InterPro" id="IPR050095">
    <property type="entry name" value="ECF_ABC_transporter_ATP-bd"/>
</dbReference>
<dbReference type="InterPro" id="IPR027417">
    <property type="entry name" value="P-loop_NTPase"/>
</dbReference>
<dbReference type="PROSITE" id="PS00211">
    <property type="entry name" value="ABC_TRANSPORTER_1"/>
    <property type="match status" value="2"/>
</dbReference>
<comment type="similarity">
    <text evidence="2">Belongs to the ABC transporter superfamily.</text>
</comment>
<comment type="function">
    <text evidence="10">Probably part of an ABC transporter complex. Responsible for energy coupling to the transport system.</text>
</comment>
<evidence type="ECO:0000256" key="3">
    <source>
        <dbReference type="ARBA" id="ARBA00022448"/>
    </source>
</evidence>
<dbReference type="GO" id="GO:0016887">
    <property type="term" value="F:ATP hydrolysis activity"/>
    <property type="evidence" value="ECO:0007669"/>
    <property type="project" value="InterPro"/>
</dbReference>
<evidence type="ECO:0000259" key="11">
    <source>
        <dbReference type="PROSITE" id="PS50893"/>
    </source>
</evidence>
<evidence type="ECO:0000313" key="13">
    <source>
        <dbReference type="Proteomes" id="UP000199268"/>
    </source>
</evidence>
<name>A0A1C3ZNQ0_9LACO</name>
<keyword evidence="7 12" id="KW-0067">ATP-binding</keyword>
<proteinExistence type="inferred from homology"/>
<dbReference type="CDD" id="cd03225">
    <property type="entry name" value="ABC_cobalt_CbiO_domain1"/>
    <property type="match status" value="2"/>
</dbReference>
<evidence type="ECO:0000256" key="1">
    <source>
        <dbReference type="ARBA" id="ARBA00004202"/>
    </source>
</evidence>
<evidence type="ECO:0000256" key="7">
    <source>
        <dbReference type="ARBA" id="ARBA00022840"/>
    </source>
</evidence>
<organism evidence="12 13">
    <name type="scientific">Weissella bombi</name>
    <dbReference type="NCBI Taxonomy" id="1505725"/>
    <lineage>
        <taxon>Bacteria</taxon>
        <taxon>Bacillati</taxon>
        <taxon>Bacillota</taxon>
        <taxon>Bacilli</taxon>
        <taxon>Lactobacillales</taxon>
        <taxon>Lactobacillaceae</taxon>
        <taxon>Weissella</taxon>
    </lineage>
</organism>
<dbReference type="Proteomes" id="UP000199268">
    <property type="component" value="Unassembled WGS sequence"/>
</dbReference>
<keyword evidence="5" id="KW-0677">Repeat</keyword>
<dbReference type="Pfam" id="PF12558">
    <property type="entry name" value="DUF3744"/>
    <property type="match status" value="1"/>
</dbReference>
<evidence type="ECO:0000256" key="6">
    <source>
        <dbReference type="ARBA" id="ARBA00022741"/>
    </source>
</evidence>
<dbReference type="NCBIfam" id="NF010167">
    <property type="entry name" value="PRK13648.1"/>
    <property type="match status" value="2"/>
</dbReference>
<dbReference type="SUPFAM" id="SSF52540">
    <property type="entry name" value="P-loop containing nucleoside triphosphate hydrolases"/>
    <property type="match status" value="2"/>
</dbReference>
<dbReference type="InterPro" id="IPR017871">
    <property type="entry name" value="ABC_transporter-like_CS"/>
</dbReference>
<dbReference type="PANTHER" id="PTHR43553:SF26">
    <property type="entry name" value="ABC TRANSPORTER ATP-BINDING PROTEIN BC_2655-RELATED"/>
    <property type="match status" value="1"/>
</dbReference>
<dbReference type="AlphaFoldDB" id="A0A1C3ZNQ0"/>
<dbReference type="GO" id="GO:0005524">
    <property type="term" value="F:ATP binding"/>
    <property type="evidence" value="ECO:0007669"/>
    <property type="project" value="UniProtKB-KW"/>
</dbReference>
<evidence type="ECO:0000256" key="10">
    <source>
        <dbReference type="ARBA" id="ARBA00025157"/>
    </source>
</evidence>
<evidence type="ECO:0000256" key="5">
    <source>
        <dbReference type="ARBA" id="ARBA00022737"/>
    </source>
</evidence>
<dbReference type="RefSeq" id="WP_092461614.1">
    <property type="nucleotide sequence ID" value="NZ_BJEE01000001.1"/>
</dbReference>
<keyword evidence="13" id="KW-1185">Reference proteome</keyword>
<evidence type="ECO:0000313" key="12">
    <source>
        <dbReference type="EMBL" id="SCB83941.1"/>
    </source>
</evidence>
<dbReference type="InterPro" id="IPR015856">
    <property type="entry name" value="ABC_transpr_CbiO/EcfA_su"/>
</dbReference>
<gene>
    <name evidence="12" type="ORF">GA0061074_102117</name>
</gene>
<sequence length="563" mass="61495">MTLAIKMSDVTFKYDSQSEPTLHHINLNIEQGERVLLSGPSGSGKTTLGQLLNGLIPHAYQGEITGDITINGHNIKDMSIFERSFDIGTVLQDTDTQFVGLTVAEDVAFALENDNVAHNELFTKVQQWAEIMELEDLLRAAPQELSGGQKQRVAMAGVLIDDSPILLFDEPLASLDPASGHRMLALLDELQEKYHLTVIMIEHRLEDVLQHRLDRVVVLDKGMITFDGTPDEILKTQALAQYGLAMPGYLQLLKLAGVSFDGLANITDPARIAGPDVQEKLQVLDNSVNQQNQRDSSVAEPILTIQQLAFKYGKRALFESVDVTLYEGELVALVGKNGSGKSTLSKLIAGFIKPTAGTMTLTGIGDLSGLSIKERADYIGYVSQNPNEMITQSIIYDEVASGLRLRGMSEEELKPRVHDLLKLAGLYGMREWPVTVLSYGQKKRLTIIAVLALAPKILILDEPTAGQDYANAQAIMNFVQDLNKQFNTTVMIITHDMSLMLSAAERALVLVDGQLLADQSPASLLNNQQLVEQADLSITTVHELAQQYGLSNPAALTALIGKG</sequence>
<evidence type="ECO:0000256" key="8">
    <source>
        <dbReference type="ARBA" id="ARBA00022967"/>
    </source>
</evidence>
<dbReference type="Pfam" id="PF00005">
    <property type="entry name" value="ABC_tran"/>
    <property type="match status" value="2"/>
</dbReference>
<keyword evidence="3" id="KW-0813">Transport</keyword>
<evidence type="ECO:0000256" key="2">
    <source>
        <dbReference type="ARBA" id="ARBA00005417"/>
    </source>
</evidence>
<keyword evidence="6" id="KW-0547">Nucleotide-binding</keyword>